<dbReference type="Proteomes" id="UP000187209">
    <property type="component" value="Unassembled WGS sequence"/>
</dbReference>
<evidence type="ECO:0000259" key="4">
    <source>
        <dbReference type="Pfam" id="PF05048"/>
    </source>
</evidence>
<sequence>MEMNPGQPDPPFEEGLYKLLQVVPGIGPYQTIQEAINAASPGTKIVVSSTLYTQPVFINKPGLVLESQEASSEVQITCSAGPIIYVSLNPGETCRIKGFKLIHTAVSRKRLEALGNLGGETYLDMCESSRTSEHWVRNLKLSRSTNCALWVDGGNVSIEDCQVTLSSAKSPLPAIVINKGHLKIENCEIKGQGEVPTVGIYTIESDITVLKSKIYKHRSGGIIVYSKPTNKILISECQIIGNVNCGVYFLGEDSRPVIQRSKIAHNEDGIKIAQYNCAQIKGCEIKQNEKGVNVENADPFIFLNLIRGNREEGVYFHSEGDGRCDGKMMSNDLYENENAVVCCGPACFPIIEGNGKVAKNKKAGIKVMDGAHAVILRNEIYENKTQGILLVKGSSAHIEKNNIYSNKKANVAFGGSENSDTTIVENSIFRGQAEGIFNLEGGTSWIKRNQIYENSDGIVLIDSYPVITMNSIYDNRRSGITVAGRSQPNIVDNEVLRNTAVGINIRDMATGLLLRNYAFGNLVQMAIITKSRMNIKQIKKENYIKGEVQLPLPAICSIM</sequence>
<keyword evidence="3" id="KW-0833">Ubl conjugation pathway</keyword>
<dbReference type="SMART" id="SM00710">
    <property type="entry name" value="PbH1"/>
    <property type="match status" value="10"/>
</dbReference>
<dbReference type="Gene3D" id="2.160.20.10">
    <property type="entry name" value="Single-stranded right-handed beta-helix, Pectin lyase-like"/>
    <property type="match status" value="4"/>
</dbReference>
<dbReference type="Pfam" id="PF13229">
    <property type="entry name" value="Beta_helix"/>
    <property type="match status" value="1"/>
</dbReference>
<comment type="caution">
    <text evidence="6">The sequence shown here is derived from an EMBL/GenBank/DDBJ whole genome shotgun (WGS) entry which is preliminary data.</text>
</comment>
<comment type="pathway">
    <text evidence="1">Protein modification; protein ubiquitination.</text>
</comment>
<reference evidence="6 7" key="1">
    <citation type="submission" date="2016-11" db="EMBL/GenBank/DDBJ databases">
        <title>The macronuclear genome of Stentor coeruleus: a giant cell with tiny introns.</title>
        <authorList>
            <person name="Slabodnick M."/>
            <person name="Ruby J.G."/>
            <person name="Reiff S.B."/>
            <person name="Swart E.C."/>
            <person name="Gosai S."/>
            <person name="Prabakaran S."/>
            <person name="Witkowska E."/>
            <person name="Larue G.E."/>
            <person name="Fisher S."/>
            <person name="Freeman R.M."/>
            <person name="Gunawardena J."/>
            <person name="Chu W."/>
            <person name="Stover N.A."/>
            <person name="Gregory B.D."/>
            <person name="Nowacki M."/>
            <person name="Derisi J."/>
            <person name="Roy S.W."/>
            <person name="Marshall W.F."/>
            <person name="Sood P."/>
        </authorList>
    </citation>
    <scope>NUCLEOTIDE SEQUENCE [LARGE SCALE GENOMIC DNA]</scope>
    <source>
        <strain evidence="6">WM001</strain>
    </source>
</reference>
<dbReference type="InterPro" id="IPR022441">
    <property type="entry name" value="Para_beta_helix_rpt-2"/>
</dbReference>
<protein>
    <submittedName>
        <fullName evidence="6">Uncharacterized protein</fullName>
    </submittedName>
</protein>
<dbReference type="Pfam" id="PF05048">
    <property type="entry name" value="NosD"/>
    <property type="match status" value="1"/>
</dbReference>
<gene>
    <name evidence="6" type="ORF">SteCoe_6246</name>
</gene>
<dbReference type="GO" id="GO:0006511">
    <property type="term" value="P:ubiquitin-dependent protein catabolic process"/>
    <property type="evidence" value="ECO:0007669"/>
    <property type="project" value="TreeGrafter"/>
</dbReference>
<feature type="domain" description="Right handed beta helix" evidence="5">
    <location>
        <begin position="372"/>
        <end position="516"/>
    </location>
</feature>
<proteinExistence type="predicted"/>
<feature type="domain" description="Periplasmic copper-binding protein NosD beta helix" evidence="4">
    <location>
        <begin position="185"/>
        <end position="340"/>
    </location>
</feature>
<dbReference type="NCBIfam" id="TIGR03804">
    <property type="entry name" value="para_beta_helix"/>
    <property type="match status" value="1"/>
</dbReference>
<dbReference type="AlphaFoldDB" id="A0A1R2CQI5"/>
<dbReference type="InterPro" id="IPR007742">
    <property type="entry name" value="NosD_dom"/>
</dbReference>
<dbReference type="InterPro" id="IPR039448">
    <property type="entry name" value="Beta_helix"/>
</dbReference>
<evidence type="ECO:0000313" key="7">
    <source>
        <dbReference type="Proteomes" id="UP000187209"/>
    </source>
</evidence>
<evidence type="ECO:0000256" key="3">
    <source>
        <dbReference type="ARBA" id="ARBA00022786"/>
    </source>
</evidence>
<evidence type="ECO:0000259" key="5">
    <source>
        <dbReference type="Pfam" id="PF13229"/>
    </source>
</evidence>
<keyword evidence="2" id="KW-0677">Repeat</keyword>
<dbReference type="InterPro" id="IPR011050">
    <property type="entry name" value="Pectin_lyase_fold/virulence"/>
</dbReference>
<dbReference type="SUPFAM" id="SSF51126">
    <property type="entry name" value="Pectin lyase-like"/>
    <property type="match status" value="2"/>
</dbReference>
<name>A0A1R2CQI5_9CILI</name>
<keyword evidence="7" id="KW-1185">Reference proteome</keyword>
<evidence type="ECO:0000256" key="1">
    <source>
        <dbReference type="ARBA" id="ARBA00004906"/>
    </source>
</evidence>
<dbReference type="EMBL" id="MPUH01000085">
    <property type="protein sequence ID" value="OMJ91267.1"/>
    <property type="molecule type" value="Genomic_DNA"/>
</dbReference>
<dbReference type="InterPro" id="IPR051550">
    <property type="entry name" value="SCF-Subunits/Alg-Epimerases"/>
</dbReference>
<dbReference type="InterPro" id="IPR006626">
    <property type="entry name" value="PbH1"/>
</dbReference>
<dbReference type="InterPro" id="IPR012334">
    <property type="entry name" value="Pectin_lyas_fold"/>
</dbReference>
<dbReference type="PANTHER" id="PTHR22990:SF15">
    <property type="entry name" value="F-BOX ONLY PROTEIN 10"/>
    <property type="match status" value="1"/>
</dbReference>
<evidence type="ECO:0000313" key="6">
    <source>
        <dbReference type="EMBL" id="OMJ91267.1"/>
    </source>
</evidence>
<evidence type="ECO:0000256" key="2">
    <source>
        <dbReference type="ARBA" id="ARBA00022737"/>
    </source>
</evidence>
<dbReference type="PANTHER" id="PTHR22990">
    <property type="entry name" value="F-BOX ONLY PROTEIN"/>
    <property type="match status" value="1"/>
</dbReference>
<dbReference type="OrthoDB" id="427974at2759"/>
<organism evidence="6 7">
    <name type="scientific">Stentor coeruleus</name>
    <dbReference type="NCBI Taxonomy" id="5963"/>
    <lineage>
        <taxon>Eukaryota</taxon>
        <taxon>Sar</taxon>
        <taxon>Alveolata</taxon>
        <taxon>Ciliophora</taxon>
        <taxon>Postciliodesmatophora</taxon>
        <taxon>Heterotrichea</taxon>
        <taxon>Heterotrichida</taxon>
        <taxon>Stentoridae</taxon>
        <taxon>Stentor</taxon>
    </lineage>
</organism>
<accession>A0A1R2CQI5</accession>